<evidence type="ECO:0008006" key="11">
    <source>
        <dbReference type="Google" id="ProtNLM"/>
    </source>
</evidence>
<keyword evidence="4 7" id="KW-1133">Transmembrane helix</keyword>
<feature type="compositionally biased region" description="Low complexity" evidence="6">
    <location>
        <begin position="61"/>
        <end position="70"/>
    </location>
</feature>
<evidence type="ECO:0000256" key="6">
    <source>
        <dbReference type="SAM" id="MobiDB-lite"/>
    </source>
</evidence>
<dbReference type="OrthoDB" id="2376965at2"/>
<gene>
    <name evidence="9" type="ORF">C6I21_10460</name>
</gene>
<feature type="chain" id="PRO_5015151387" description="Flagellar protein" evidence="8">
    <location>
        <begin position="25"/>
        <end position="219"/>
    </location>
</feature>
<comment type="caution">
    <text evidence="9">The sequence shown here is derived from an EMBL/GenBank/DDBJ whole genome shotgun (WGS) entry which is preliminary data.</text>
</comment>
<accession>A0A2P6MG04</accession>
<protein>
    <recommendedName>
        <fullName evidence="11">Flagellar protein</fullName>
    </recommendedName>
</protein>
<dbReference type="GO" id="GO:0016020">
    <property type="term" value="C:membrane"/>
    <property type="evidence" value="ECO:0007669"/>
    <property type="project" value="InterPro"/>
</dbReference>
<feature type="transmembrane region" description="Helical" evidence="7">
    <location>
        <begin position="75"/>
        <end position="97"/>
    </location>
</feature>
<dbReference type="Proteomes" id="UP000243650">
    <property type="component" value="Unassembled WGS sequence"/>
</dbReference>
<evidence type="ECO:0000256" key="4">
    <source>
        <dbReference type="ARBA" id="ARBA00022989"/>
    </source>
</evidence>
<feature type="compositionally biased region" description="Polar residues" evidence="6">
    <location>
        <begin position="199"/>
        <end position="208"/>
    </location>
</feature>
<evidence type="ECO:0000256" key="7">
    <source>
        <dbReference type="SAM" id="Phobius"/>
    </source>
</evidence>
<dbReference type="GO" id="GO:0044781">
    <property type="term" value="P:bacterial-type flagellum organization"/>
    <property type="evidence" value="ECO:0007669"/>
    <property type="project" value="InterPro"/>
</dbReference>
<comment type="subcellular location">
    <subcellularLocation>
        <location evidence="1">Cell membrane</location>
    </subcellularLocation>
</comment>
<evidence type="ECO:0000256" key="8">
    <source>
        <dbReference type="SAM" id="SignalP"/>
    </source>
</evidence>
<keyword evidence="5 7" id="KW-0472">Membrane</keyword>
<evidence type="ECO:0000256" key="5">
    <source>
        <dbReference type="ARBA" id="ARBA00023136"/>
    </source>
</evidence>
<evidence type="ECO:0000256" key="1">
    <source>
        <dbReference type="ARBA" id="ARBA00004236"/>
    </source>
</evidence>
<feature type="region of interest" description="Disordered" evidence="6">
    <location>
        <begin position="39"/>
        <end position="70"/>
    </location>
</feature>
<name>A0A2P6MG04_ALKUR</name>
<evidence type="ECO:0000313" key="9">
    <source>
        <dbReference type="EMBL" id="PRO65218.1"/>
    </source>
</evidence>
<dbReference type="EMBL" id="PVNS01000009">
    <property type="protein sequence ID" value="PRO65218.1"/>
    <property type="molecule type" value="Genomic_DNA"/>
</dbReference>
<keyword evidence="8" id="KW-0732">Signal</keyword>
<feature type="signal peptide" evidence="8">
    <location>
        <begin position="1"/>
        <end position="24"/>
    </location>
</feature>
<keyword evidence="2" id="KW-1003">Cell membrane</keyword>
<feature type="region of interest" description="Disordered" evidence="6">
    <location>
        <begin position="179"/>
        <end position="219"/>
    </location>
</feature>
<evidence type="ECO:0000256" key="2">
    <source>
        <dbReference type="ARBA" id="ARBA00022475"/>
    </source>
</evidence>
<proteinExistence type="predicted"/>
<keyword evidence="10" id="KW-1185">Reference proteome</keyword>
<dbReference type="Pfam" id="PF04347">
    <property type="entry name" value="FliO"/>
    <property type="match status" value="1"/>
</dbReference>
<dbReference type="AlphaFoldDB" id="A0A2P6MG04"/>
<keyword evidence="3 7" id="KW-0812">Transmembrane</keyword>
<sequence length="219" mass="24182">MRVGKMKVWLALLLLFAGAESVSAETYGDSSRSVIEGLQQNNGESEEPEENPLSDEETEEGTTPVPEEGAGPQNLFLLTVQLFLGLGVVLFLIYAVLKFINKRSRSFSKHQTIQSVGGVGVGQNRSVQLVKVGDKLLVVGVGDTVSLLKEIDDPEEVDNMLRDQERPPVNEAFTRFLSRKEDQTSRADSGSFKDLLSSRMDSVRSSQQKLHKSVKEKSR</sequence>
<evidence type="ECO:0000256" key="3">
    <source>
        <dbReference type="ARBA" id="ARBA00022692"/>
    </source>
</evidence>
<reference evidence="9 10" key="1">
    <citation type="submission" date="2018-03" db="EMBL/GenBank/DDBJ databases">
        <title>Bacillus urumqiensis sp. nov., a moderately haloalkaliphilic bacterium isolated from a salt lake.</title>
        <authorList>
            <person name="Zhao B."/>
            <person name="Liao Z."/>
        </authorList>
    </citation>
    <scope>NUCLEOTIDE SEQUENCE [LARGE SCALE GENOMIC DNA]</scope>
    <source>
        <strain evidence="9 10">BZ-SZ-XJ18</strain>
    </source>
</reference>
<organism evidence="9 10">
    <name type="scientific">Alkalicoccus urumqiensis</name>
    <name type="common">Bacillus urumqiensis</name>
    <dbReference type="NCBI Taxonomy" id="1548213"/>
    <lineage>
        <taxon>Bacteria</taxon>
        <taxon>Bacillati</taxon>
        <taxon>Bacillota</taxon>
        <taxon>Bacilli</taxon>
        <taxon>Bacillales</taxon>
        <taxon>Bacillaceae</taxon>
        <taxon>Alkalicoccus</taxon>
    </lineage>
</organism>
<dbReference type="InterPro" id="IPR022781">
    <property type="entry name" value="Flagellar_biosynth_FliO"/>
</dbReference>
<feature type="compositionally biased region" description="Acidic residues" evidence="6">
    <location>
        <begin position="44"/>
        <end position="60"/>
    </location>
</feature>
<evidence type="ECO:0000313" key="10">
    <source>
        <dbReference type="Proteomes" id="UP000243650"/>
    </source>
</evidence>